<dbReference type="VEuPathDB" id="FungiDB:FGRAMPH1_01G13783"/>
<accession>I1S6A6</accession>
<name>I1S6A6_GIBZE</name>
<proteinExistence type="predicted"/>
<dbReference type="InParanoid" id="I1S6A6"/>
<dbReference type="RefSeq" id="XP_011321865.1">
    <property type="nucleotide sequence ID" value="XM_011323563.1"/>
</dbReference>
<keyword evidence="3" id="KW-1185">Reference proteome</keyword>
<reference evidence="2" key="5">
    <citation type="submission" date="2017-01" db="UniProtKB">
        <authorList>
            <consortium name="EnsemblFungi"/>
        </authorList>
    </citation>
    <scope>IDENTIFICATION</scope>
    <source>
        <strain evidence="2">PH-1 / ATCC MYA-4620 / FGSC 9075 / NRRL 31084</strain>
    </source>
</reference>
<dbReference type="KEGG" id="fgr:FGSG_12377"/>
<dbReference type="EnsemblFungi" id="CEF78694">
    <property type="protein sequence ID" value="CEF78694"/>
    <property type="gene ID" value="FGRRES_12377"/>
</dbReference>
<dbReference type="EMBL" id="HG970333">
    <property type="protein sequence ID" value="CEF78694.1"/>
    <property type="molecule type" value="Genomic_DNA"/>
</dbReference>
<organism evidence="1 3">
    <name type="scientific">Gibberella zeae (strain ATCC MYA-4620 / CBS 123657 / FGSC 9075 / NRRL 31084 / PH-1)</name>
    <name type="common">Wheat head blight fungus</name>
    <name type="synonym">Fusarium graminearum</name>
    <dbReference type="NCBI Taxonomy" id="229533"/>
    <lineage>
        <taxon>Eukaryota</taxon>
        <taxon>Fungi</taxon>
        <taxon>Dikarya</taxon>
        <taxon>Ascomycota</taxon>
        <taxon>Pezizomycotina</taxon>
        <taxon>Sordariomycetes</taxon>
        <taxon>Hypocreomycetidae</taxon>
        <taxon>Hypocreales</taxon>
        <taxon>Nectriaceae</taxon>
        <taxon>Fusarium</taxon>
    </lineage>
</organism>
<reference key="3">
    <citation type="submission" date="2014-02" db="EMBL/GenBank/DDBJ databases">
        <title>A revised Fusarium graminearum genomic reference sequence using whole shotgun re-sequencing.</title>
        <authorList>
            <person name="King R."/>
            <person name="Urban M."/>
            <person name="Hassani-Pak K."/>
            <person name="Hammond-Kosack K."/>
        </authorList>
    </citation>
    <scope>NUCLEOTIDE SEQUENCE</scope>
    <source>
        <strain>PH-1</strain>
    </source>
</reference>
<dbReference type="Proteomes" id="UP000070720">
    <property type="component" value="Chromosome 2"/>
</dbReference>
<sequence>MCTIPDVTDSCGLCDFTVVYPLEERIARPKAFERLNVVTGSVTNAAETPAKKSSHIGLIRRGDQLVLKMGLATDQLRYLTSQLLIAIIVYQLGYREADS</sequence>
<reference evidence="2 3" key="1">
    <citation type="journal article" date="2007" name="Science">
        <title>The Fusarium graminearum genome reveals a link between localized polymorphism and pathogen specialization.</title>
        <authorList>
            <person name="Cuomo C.A."/>
            <person name="Gueldener U."/>
            <person name="Xu J.-R."/>
            <person name="Trail F."/>
            <person name="Turgeon B.G."/>
            <person name="Di Pietro A."/>
            <person name="Walton J.D."/>
            <person name="Ma L.-J."/>
            <person name="Baker S.E."/>
            <person name="Rep M."/>
            <person name="Adam G."/>
            <person name="Antoniw J."/>
            <person name="Baldwin T."/>
            <person name="Calvo S.E."/>
            <person name="Chang Y.-L."/>
            <person name="DeCaprio D."/>
            <person name="Gale L.R."/>
            <person name="Gnerre S."/>
            <person name="Goswami R.S."/>
            <person name="Hammond-Kosack K."/>
            <person name="Harris L.J."/>
            <person name="Hilburn K."/>
            <person name="Kennell J.C."/>
            <person name="Kroken S."/>
            <person name="Magnuson J.K."/>
            <person name="Mannhaupt G."/>
            <person name="Mauceli E.W."/>
            <person name="Mewes H.-W."/>
            <person name="Mitterbauer R."/>
            <person name="Muehlbauer G."/>
            <person name="Muensterkoetter M."/>
            <person name="Nelson D."/>
            <person name="O'Donnell K."/>
            <person name="Ouellet T."/>
            <person name="Qi W."/>
            <person name="Quesneville H."/>
            <person name="Roncero M.I.G."/>
            <person name="Seong K.-Y."/>
            <person name="Tetko I.V."/>
            <person name="Urban M."/>
            <person name="Waalwijk C."/>
            <person name="Ward T.J."/>
            <person name="Yao J."/>
            <person name="Birren B.W."/>
            <person name="Kistler H.C."/>
        </authorList>
    </citation>
    <scope>NUCLEOTIDE SEQUENCE [LARGE SCALE GENOMIC DNA]</scope>
    <source>
        <strain evidence="3">ATCC MYA-4620 / CBS 123657 / FGSC 9075 / NRRL 31084 / PH-1</strain>
        <strain evidence="2">PH-1 / ATCC MYA-4620 / FGSC 9075 / NRRL 31084</strain>
    </source>
</reference>
<gene>
    <name evidence="1" type="ORF">FGRAMPH1_01T13783</name>
</gene>
<reference evidence="2 3" key="2">
    <citation type="journal article" date="2010" name="Nature">
        <title>Comparative genomics reveals mobile pathogenicity chromosomes in Fusarium.</title>
        <authorList>
            <person name="Ma L.J."/>
            <person name="van der Does H.C."/>
            <person name="Borkovich K.A."/>
            <person name="Coleman J.J."/>
            <person name="Daboussi M.J."/>
            <person name="Di Pietro A."/>
            <person name="Dufresne M."/>
            <person name="Freitag M."/>
            <person name="Grabherr M."/>
            <person name="Henrissat B."/>
            <person name="Houterman P.M."/>
            <person name="Kang S."/>
            <person name="Shim W.B."/>
            <person name="Woloshuk C."/>
            <person name="Xie X."/>
            <person name="Xu J.R."/>
            <person name="Antoniw J."/>
            <person name="Baker S.E."/>
            <person name="Bluhm B.H."/>
            <person name="Breakspear A."/>
            <person name="Brown D.W."/>
            <person name="Butchko R.A."/>
            <person name="Chapman S."/>
            <person name="Coulson R."/>
            <person name="Coutinho P.M."/>
            <person name="Danchin E.G."/>
            <person name="Diener A."/>
            <person name="Gale L.R."/>
            <person name="Gardiner D.M."/>
            <person name="Goff S."/>
            <person name="Hammond-Kosack K.E."/>
            <person name="Hilburn K."/>
            <person name="Hua-Van A."/>
            <person name="Jonkers W."/>
            <person name="Kazan K."/>
            <person name="Kodira C.D."/>
            <person name="Koehrsen M."/>
            <person name="Kumar L."/>
            <person name="Lee Y.H."/>
            <person name="Li L."/>
            <person name="Manners J.M."/>
            <person name="Miranda-Saavedra D."/>
            <person name="Mukherjee M."/>
            <person name="Park G."/>
            <person name="Park J."/>
            <person name="Park S.Y."/>
            <person name="Proctor R.H."/>
            <person name="Regev A."/>
            <person name="Ruiz-Roldan M.C."/>
            <person name="Sain D."/>
            <person name="Sakthikumar S."/>
            <person name="Sykes S."/>
            <person name="Schwartz D.C."/>
            <person name="Turgeon B.G."/>
            <person name="Wapinski I."/>
            <person name="Yoder O."/>
            <person name="Young S."/>
            <person name="Zeng Q."/>
            <person name="Zhou S."/>
            <person name="Galagan J."/>
            <person name="Cuomo C.A."/>
            <person name="Kistler H.C."/>
            <person name="Rep M."/>
        </authorList>
    </citation>
    <scope>GENOME REANNOTATION</scope>
    <source>
        <strain evidence="3">ATCC MYA-4620 / CBS 123657 / FGSC 9075 / NRRL 31084 / PH-1</strain>
        <strain evidence="2">PH-1 / ATCC MYA-4620 / FGSC 9075 / NRRL 31084</strain>
    </source>
</reference>
<dbReference type="HOGENOM" id="CLU_2320596_0_0_1"/>
<protein>
    <submittedName>
        <fullName evidence="1">Chromosome 2, complete genome</fullName>
    </submittedName>
</protein>
<evidence type="ECO:0000313" key="2">
    <source>
        <dbReference type="EnsemblFungi" id="CEF78694"/>
    </source>
</evidence>
<reference evidence="1 3" key="4">
    <citation type="journal article" date="2015" name="BMC Genomics">
        <title>The completed genome sequence of the pathogenic ascomycete fungus Fusarium graminearum.</title>
        <authorList>
            <person name="King R."/>
            <person name="Urban M."/>
            <person name="Hammond-Kosack M.C."/>
            <person name="Hassani-Pak K."/>
            <person name="Hammond-Kosack K.E."/>
        </authorList>
    </citation>
    <scope>NUCLEOTIDE SEQUENCE [LARGE SCALE GENOMIC DNA]</scope>
    <source>
        <strain evidence="3">ATCC MYA-4620 / CBS 123657 / FGSC 9075 / NRRL 31084 / PH-1</strain>
        <strain evidence="1">PH-1</strain>
    </source>
</reference>
<evidence type="ECO:0000313" key="1">
    <source>
        <dbReference type="EMBL" id="CEF78694.1"/>
    </source>
</evidence>
<evidence type="ECO:0000313" key="3">
    <source>
        <dbReference type="Proteomes" id="UP000070720"/>
    </source>
</evidence>
<dbReference type="AlphaFoldDB" id="I1S6A6"/>